<evidence type="ECO:0000313" key="1">
    <source>
        <dbReference type="EMBL" id="MPN04496.1"/>
    </source>
</evidence>
<sequence length="62" mass="6632">MVADAPIACTTLETTSIVNVLEIPQSNDPIAKSTSPHLNTVVFPFISPSLPKTKIVAEITIR</sequence>
<organism evidence="1">
    <name type="scientific">bioreactor metagenome</name>
    <dbReference type="NCBI Taxonomy" id="1076179"/>
    <lineage>
        <taxon>unclassified sequences</taxon>
        <taxon>metagenomes</taxon>
        <taxon>ecological metagenomes</taxon>
    </lineage>
</organism>
<dbReference type="AlphaFoldDB" id="A0A645EST8"/>
<dbReference type="EMBL" id="VSSQ01050406">
    <property type="protein sequence ID" value="MPN04496.1"/>
    <property type="molecule type" value="Genomic_DNA"/>
</dbReference>
<accession>A0A645EST8</accession>
<proteinExistence type="predicted"/>
<comment type="caution">
    <text evidence="1">The sequence shown here is derived from an EMBL/GenBank/DDBJ whole genome shotgun (WGS) entry which is preliminary data.</text>
</comment>
<protein>
    <submittedName>
        <fullName evidence="1">Uncharacterized protein</fullName>
    </submittedName>
</protein>
<reference evidence="1" key="1">
    <citation type="submission" date="2019-08" db="EMBL/GenBank/DDBJ databases">
        <authorList>
            <person name="Kucharzyk K."/>
            <person name="Murdoch R.W."/>
            <person name="Higgins S."/>
            <person name="Loffler F."/>
        </authorList>
    </citation>
    <scope>NUCLEOTIDE SEQUENCE</scope>
</reference>
<name>A0A645EST8_9ZZZZ</name>
<gene>
    <name evidence="1" type="ORF">SDC9_151737</name>
</gene>